<gene>
    <name evidence="2" type="ORF">PAP18089_01349</name>
</gene>
<dbReference type="RefSeq" id="WP_150728526.1">
    <property type="nucleotide sequence ID" value="NZ_CABPSX010000002.1"/>
</dbReference>
<sequence length="105" mass="11770">MTQQTPTPSLQPDDRAERPRPMVDVKPLIEQSCARVPAWAAQVLVPHDTFEQCGQQVDRNLPIASPNYAEALWWSLLLRILRDGSGRIVVRQILPDDSLAPSTDD</sequence>
<feature type="region of interest" description="Disordered" evidence="1">
    <location>
        <begin position="1"/>
        <end position="22"/>
    </location>
</feature>
<evidence type="ECO:0000256" key="1">
    <source>
        <dbReference type="SAM" id="MobiDB-lite"/>
    </source>
</evidence>
<reference evidence="2 3" key="1">
    <citation type="submission" date="2019-08" db="EMBL/GenBank/DDBJ databases">
        <authorList>
            <person name="Peeters C."/>
        </authorList>
    </citation>
    <scope>NUCLEOTIDE SEQUENCE [LARGE SCALE GENOMIC DNA]</scope>
    <source>
        <strain evidence="2 3">LMG 18089</strain>
    </source>
</reference>
<dbReference type="Proteomes" id="UP000364291">
    <property type="component" value="Unassembled WGS sequence"/>
</dbReference>
<name>A0A5E5P3N9_9BURK</name>
<evidence type="ECO:0000313" key="2">
    <source>
        <dbReference type="EMBL" id="VVG70389.1"/>
    </source>
</evidence>
<accession>A0A5E5P3N9</accession>
<organism evidence="2 3">
    <name type="scientific">Pandoraea apista</name>
    <dbReference type="NCBI Taxonomy" id="93218"/>
    <lineage>
        <taxon>Bacteria</taxon>
        <taxon>Pseudomonadati</taxon>
        <taxon>Pseudomonadota</taxon>
        <taxon>Betaproteobacteria</taxon>
        <taxon>Burkholderiales</taxon>
        <taxon>Burkholderiaceae</taxon>
        <taxon>Pandoraea</taxon>
    </lineage>
</organism>
<dbReference type="OrthoDB" id="9134567at2"/>
<evidence type="ECO:0000313" key="3">
    <source>
        <dbReference type="Proteomes" id="UP000364291"/>
    </source>
</evidence>
<dbReference type="AlphaFoldDB" id="A0A5E5P3N9"/>
<protein>
    <submittedName>
        <fullName evidence="2">Uncharacterized protein</fullName>
    </submittedName>
</protein>
<feature type="compositionally biased region" description="Polar residues" evidence="1">
    <location>
        <begin position="1"/>
        <end position="10"/>
    </location>
</feature>
<dbReference type="EMBL" id="CABPSX010000002">
    <property type="protein sequence ID" value="VVG70389.1"/>
    <property type="molecule type" value="Genomic_DNA"/>
</dbReference>
<proteinExistence type="predicted"/>
<feature type="compositionally biased region" description="Basic and acidic residues" evidence="1">
    <location>
        <begin position="12"/>
        <end position="22"/>
    </location>
</feature>